<dbReference type="InterPro" id="IPR016185">
    <property type="entry name" value="PreATP-grasp_dom_sf"/>
</dbReference>
<sequence>MKKVLLLGGTHFQINSIKACKRLGHYAITCDYNPNNPGHKIADEYHEVSALDKEAVLELAKKLKIDGIVCYAADTAAVTAAYVAEKMGLPGQPLKSVEILTNKDLFRKFLIDNGFNCPKAKGYTSTNINEAINDWEIFKKPIMVKPVDSAGSKGVSKVENIENLEEKIKYALSFSRNNRFIIEEYVEKNGYQIAGDGFSVNGRLVFRCFANEHFNPNSIVPIGESFPYKPISKYTCNKVDKETQKLFDLLNMKTGAYNFDVRINENDEVILMELGPRNGGNLIAEVIKYATGIDTAEYTIKASLGENCNDLKMKEVEGYWSCFMIHSKNNGILKEVKISDELRENNVIEYDILSKINDKILSFDNSGGTIGTMILKFASMDEMLEKMDNMDKYIIVRTEQNRTEQNRTEQNRTEQNRTEQNRTEQNRTVLIYRIYNNLLSYKSQAVA</sequence>
<evidence type="ECO:0000313" key="8">
    <source>
        <dbReference type="Proteomes" id="UP000323176"/>
    </source>
</evidence>
<dbReference type="PANTHER" id="PTHR43585:SF2">
    <property type="entry name" value="ATP-GRASP ENZYME FSQD"/>
    <property type="match status" value="1"/>
</dbReference>
<feature type="domain" description="ATP-grasp" evidence="6">
    <location>
        <begin position="107"/>
        <end position="304"/>
    </location>
</feature>
<dbReference type="AlphaFoldDB" id="A0A5C8EGM0"/>
<dbReference type="PANTHER" id="PTHR43585">
    <property type="entry name" value="FUMIPYRROLE BIOSYNTHESIS PROTEIN C"/>
    <property type="match status" value="1"/>
</dbReference>
<evidence type="ECO:0000256" key="2">
    <source>
        <dbReference type="ARBA" id="ARBA00022741"/>
    </source>
</evidence>
<dbReference type="GO" id="GO:0016874">
    <property type="term" value="F:ligase activity"/>
    <property type="evidence" value="ECO:0007669"/>
    <property type="project" value="UniProtKB-KW"/>
</dbReference>
<dbReference type="InterPro" id="IPR011761">
    <property type="entry name" value="ATP-grasp"/>
</dbReference>
<organism evidence="7 8">
    <name type="scientific">Brachyspira pilosicoli</name>
    <name type="common">Serpulina pilosicoli</name>
    <dbReference type="NCBI Taxonomy" id="52584"/>
    <lineage>
        <taxon>Bacteria</taxon>
        <taxon>Pseudomonadati</taxon>
        <taxon>Spirochaetota</taxon>
        <taxon>Spirochaetia</taxon>
        <taxon>Brachyspirales</taxon>
        <taxon>Brachyspiraceae</taxon>
        <taxon>Brachyspira</taxon>
    </lineage>
</organism>
<evidence type="ECO:0000256" key="4">
    <source>
        <dbReference type="PROSITE-ProRule" id="PRU00409"/>
    </source>
</evidence>
<reference evidence="7 8" key="1">
    <citation type="journal article" date="1992" name="Lakartidningen">
        <title>[Penicillin V and not amoxicillin is the first choice preparation in acute otitis].</title>
        <authorList>
            <person name="Kamme C."/>
            <person name="Lundgren K."/>
            <person name="Prellner K."/>
        </authorList>
    </citation>
    <scope>NUCLEOTIDE SEQUENCE [LARGE SCALE GENOMIC DNA]</scope>
    <source>
        <strain evidence="7 8">PC5538III-hc</strain>
    </source>
</reference>
<dbReference type="PROSITE" id="PS50975">
    <property type="entry name" value="ATP_GRASP"/>
    <property type="match status" value="1"/>
</dbReference>
<dbReference type="Proteomes" id="UP000323176">
    <property type="component" value="Unassembled WGS sequence"/>
</dbReference>
<comment type="caution">
    <text evidence="7">The sequence shown here is derived from an EMBL/GenBank/DDBJ whole genome shotgun (WGS) entry which is preliminary data.</text>
</comment>
<evidence type="ECO:0000256" key="1">
    <source>
        <dbReference type="ARBA" id="ARBA00022598"/>
    </source>
</evidence>
<keyword evidence="3 4" id="KW-0067">ATP-binding</keyword>
<evidence type="ECO:0000313" key="7">
    <source>
        <dbReference type="EMBL" id="TXJ35230.1"/>
    </source>
</evidence>
<dbReference type="Gene3D" id="3.30.1490.20">
    <property type="entry name" value="ATP-grasp fold, A domain"/>
    <property type="match status" value="1"/>
</dbReference>
<evidence type="ECO:0000259" key="6">
    <source>
        <dbReference type="PROSITE" id="PS50975"/>
    </source>
</evidence>
<dbReference type="GO" id="GO:0046872">
    <property type="term" value="F:metal ion binding"/>
    <property type="evidence" value="ECO:0007669"/>
    <property type="project" value="InterPro"/>
</dbReference>
<evidence type="ECO:0000256" key="5">
    <source>
        <dbReference type="SAM" id="MobiDB-lite"/>
    </source>
</evidence>
<proteinExistence type="predicted"/>
<dbReference type="Pfam" id="PF13535">
    <property type="entry name" value="ATP-grasp_4"/>
    <property type="match status" value="1"/>
</dbReference>
<name>A0A5C8EGM0_BRAPL</name>
<dbReference type="SUPFAM" id="SSF56059">
    <property type="entry name" value="Glutathione synthetase ATP-binding domain-like"/>
    <property type="match status" value="1"/>
</dbReference>
<evidence type="ECO:0000256" key="3">
    <source>
        <dbReference type="ARBA" id="ARBA00022840"/>
    </source>
</evidence>
<dbReference type="Gene3D" id="3.30.470.20">
    <property type="entry name" value="ATP-grasp fold, B domain"/>
    <property type="match status" value="1"/>
</dbReference>
<keyword evidence="2 4" id="KW-0547">Nucleotide-binding</keyword>
<protein>
    <submittedName>
        <fullName evidence="7">ATP-grasp domain-containing protein</fullName>
    </submittedName>
</protein>
<dbReference type="Gene3D" id="3.40.50.20">
    <property type="match status" value="1"/>
</dbReference>
<dbReference type="InterPro" id="IPR013815">
    <property type="entry name" value="ATP_grasp_subdomain_1"/>
</dbReference>
<dbReference type="GO" id="GO:0005524">
    <property type="term" value="F:ATP binding"/>
    <property type="evidence" value="ECO:0007669"/>
    <property type="project" value="UniProtKB-UniRule"/>
</dbReference>
<dbReference type="InterPro" id="IPR052032">
    <property type="entry name" value="ATP-dep_AA_Ligase"/>
</dbReference>
<accession>A0A5C8EGM0</accession>
<gene>
    <name evidence="7" type="ORF">EPJ72_12540</name>
</gene>
<keyword evidence="1" id="KW-0436">Ligase</keyword>
<dbReference type="OrthoDB" id="9803907at2"/>
<feature type="region of interest" description="Disordered" evidence="5">
    <location>
        <begin position="399"/>
        <end position="423"/>
    </location>
</feature>
<dbReference type="SUPFAM" id="SSF52440">
    <property type="entry name" value="PreATP-grasp domain"/>
    <property type="match status" value="1"/>
</dbReference>
<dbReference type="EMBL" id="SAXY01000078">
    <property type="protein sequence ID" value="TXJ35230.1"/>
    <property type="molecule type" value="Genomic_DNA"/>
</dbReference>